<accession>A0A813KIN7</accession>
<feature type="transmembrane region" description="Helical" evidence="1">
    <location>
        <begin position="12"/>
        <end position="38"/>
    </location>
</feature>
<evidence type="ECO:0000313" key="2">
    <source>
        <dbReference type="EMBL" id="CAE8705534.1"/>
    </source>
</evidence>
<evidence type="ECO:0000313" key="3">
    <source>
        <dbReference type="Proteomes" id="UP000626109"/>
    </source>
</evidence>
<dbReference type="Gene3D" id="3.40.50.1240">
    <property type="entry name" value="Phosphoglycerate mutase-like"/>
    <property type="match status" value="1"/>
</dbReference>
<proteinExistence type="predicted"/>
<reference evidence="2" key="1">
    <citation type="submission" date="2021-02" db="EMBL/GenBank/DDBJ databases">
        <authorList>
            <person name="Dougan E. K."/>
            <person name="Rhodes N."/>
            <person name="Thang M."/>
            <person name="Chan C."/>
        </authorList>
    </citation>
    <scope>NUCLEOTIDE SEQUENCE</scope>
</reference>
<name>A0A813KIN7_POLGL</name>
<keyword evidence="1" id="KW-1133">Transmembrane helix</keyword>
<dbReference type="InterPro" id="IPR029033">
    <property type="entry name" value="His_PPase_superfam"/>
</dbReference>
<keyword evidence="1" id="KW-0472">Membrane</keyword>
<dbReference type="Proteomes" id="UP000626109">
    <property type="component" value="Unassembled WGS sequence"/>
</dbReference>
<dbReference type="AlphaFoldDB" id="A0A813KIN7"/>
<dbReference type="SUPFAM" id="SSF53254">
    <property type="entry name" value="Phosphoglycerate mutase-like"/>
    <property type="match status" value="1"/>
</dbReference>
<comment type="caution">
    <text evidence="2">The sequence shown here is derived from an EMBL/GenBank/DDBJ whole genome shotgun (WGS) entry which is preliminary data.</text>
</comment>
<feature type="non-terminal residue" evidence="2">
    <location>
        <position position="1"/>
    </location>
</feature>
<organism evidence="2 3">
    <name type="scientific">Polarella glacialis</name>
    <name type="common">Dinoflagellate</name>
    <dbReference type="NCBI Taxonomy" id="89957"/>
    <lineage>
        <taxon>Eukaryota</taxon>
        <taxon>Sar</taxon>
        <taxon>Alveolata</taxon>
        <taxon>Dinophyceae</taxon>
        <taxon>Suessiales</taxon>
        <taxon>Suessiaceae</taxon>
        <taxon>Polarella</taxon>
    </lineage>
</organism>
<keyword evidence="1" id="KW-0812">Transmembrane</keyword>
<evidence type="ECO:0000256" key="1">
    <source>
        <dbReference type="SAM" id="Phobius"/>
    </source>
</evidence>
<gene>
    <name evidence="2" type="ORF">PGLA2088_LOCUS33736</name>
</gene>
<protein>
    <submittedName>
        <fullName evidence="2">Uncharacterized protein</fullName>
    </submittedName>
</protein>
<dbReference type="EMBL" id="CAJNNW010030994">
    <property type="protein sequence ID" value="CAE8705534.1"/>
    <property type="molecule type" value="Genomic_DNA"/>
</dbReference>
<sequence>MPAAVTGEVWESLIWLLTQVLAFCVLAVLLFSNVLYIFSVLRRKSLLFVYGMMYLALSKDSNFQLPPDPGKSKGIVLKTKRIVFVRHAESAWNACFNRGLDPMLPIRILVAVATEMSLLFCLDSLFFDSPLSQEGLAQAQRLQQFVRSESGQELRKIC</sequence>